<evidence type="ECO:0000256" key="1">
    <source>
        <dbReference type="SAM" id="SignalP"/>
    </source>
</evidence>
<organism evidence="2 3">
    <name type="scientific">Candidatus Pseudobacter hemicellulosilyticus</name>
    <dbReference type="NCBI Taxonomy" id="3121375"/>
    <lineage>
        <taxon>Bacteria</taxon>
        <taxon>Pseudomonadati</taxon>
        <taxon>Bacteroidota</taxon>
        <taxon>Chitinophagia</taxon>
        <taxon>Chitinophagales</taxon>
        <taxon>Chitinophagaceae</taxon>
        <taxon>Pseudobacter</taxon>
    </lineage>
</organism>
<evidence type="ECO:0000313" key="3">
    <source>
        <dbReference type="Proteomes" id="UP001220610"/>
    </source>
</evidence>
<feature type="chain" id="PRO_5042479442" evidence="1">
    <location>
        <begin position="19"/>
        <end position="347"/>
    </location>
</feature>
<proteinExistence type="predicted"/>
<dbReference type="Proteomes" id="UP001220610">
    <property type="component" value="Chromosome"/>
</dbReference>
<keyword evidence="1" id="KW-0732">Signal</keyword>
<gene>
    <name evidence="2" type="ORF">P0Y53_06720</name>
</gene>
<name>A0AAJ6BHG2_9BACT</name>
<dbReference type="AlphaFoldDB" id="A0AAJ6BHG2"/>
<accession>A0AAJ6BHG2</accession>
<feature type="signal peptide" evidence="1">
    <location>
        <begin position="1"/>
        <end position="18"/>
    </location>
</feature>
<sequence>MLRLALFLLLFFPTLLPAQTPEKLPIEIGYNNSYTYGLKGNKILKKADEKDQWTYCFTLPYFPGNGNPSLVSDRLQYATSDSLFSFDLSGKLKKKVASKDLVKAFTATGIQKIIFSYTVGGCFSYSKFYVAYSPSGKNFGNPKDSGMAGYAKKPLPEYPPVIKAEVIDQFINKLPLLLLGRNTAKLEDLAFTEADYKQCKKDILEFKEFLKHPNEQKIPLFTYHWKGLDFDLLTTLVDAIRSVDAGHLRDLLASLAGRSSTDYAFKEILLVNKQNEQLTFQTSDLVGNPFCLPWTISLNGFTIETNDFMMNRMIGQIYPGFIDPKQRRVIALHAFVKQLYEQQKPQK</sequence>
<protein>
    <submittedName>
        <fullName evidence="2">Uncharacterized protein</fullName>
    </submittedName>
</protein>
<reference evidence="2" key="1">
    <citation type="submission" date="2023-03" db="EMBL/GenBank/DDBJ databases">
        <title>Andean soil-derived lignocellulolytic bacterial consortium as a source of novel taxa and putative plastic-active enzymes.</title>
        <authorList>
            <person name="Diaz-Garcia L."/>
            <person name="Chuvochina M."/>
            <person name="Feuerriegel G."/>
            <person name="Bunk B."/>
            <person name="Sproer C."/>
            <person name="Streit W.R."/>
            <person name="Rodriguez L.M."/>
            <person name="Overmann J."/>
            <person name="Jimenez D.J."/>
        </authorList>
    </citation>
    <scope>NUCLEOTIDE SEQUENCE</scope>
    <source>
        <strain evidence="2">MAG 7</strain>
    </source>
</reference>
<evidence type="ECO:0000313" key="2">
    <source>
        <dbReference type="EMBL" id="WEK37188.1"/>
    </source>
</evidence>
<dbReference type="EMBL" id="CP119311">
    <property type="protein sequence ID" value="WEK37188.1"/>
    <property type="molecule type" value="Genomic_DNA"/>
</dbReference>